<gene>
    <name evidence="2" type="ORF">AQPW35_18480</name>
</gene>
<organism evidence="2 3">
    <name type="scientific">Pseudaquabacterium pictum</name>
    <dbReference type="NCBI Taxonomy" id="2315236"/>
    <lineage>
        <taxon>Bacteria</taxon>
        <taxon>Pseudomonadati</taxon>
        <taxon>Pseudomonadota</taxon>
        <taxon>Betaproteobacteria</taxon>
        <taxon>Burkholderiales</taxon>
        <taxon>Sphaerotilaceae</taxon>
        <taxon>Pseudaquabacterium</taxon>
    </lineage>
</organism>
<evidence type="ECO:0000313" key="2">
    <source>
        <dbReference type="EMBL" id="GCL62767.1"/>
    </source>
</evidence>
<dbReference type="AlphaFoldDB" id="A0A480AR43"/>
<dbReference type="Gene3D" id="3.40.50.720">
    <property type="entry name" value="NAD(P)-binding Rossmann-like Domain"/>
    <property type="match status" value="1"/>
</dbReference>
<proteinExistence type="predicted"/>
<dbReference type="OrthoDB" id="4392084at2"/>
<accession>A0A480AR43</accession>
<evidence type="ECO:0000259" key="1">
    <source>
        <dbReference type="Pfam" id="PF22917"/>
    </source>
</evidence>
<reference evidence="3" key="1">
    <citation type="submission" date="2019-03" db="EMBL/GenBank/DDBJ databases">
        <title>Aquabacterium pictum sp.nov., the first bacteriochlorophyll a-containing freshwater bacterium in the genus Aquabacterium of the class Betaproteobacteria.</title>
        <authorList>
            <person name="Hirose S."/>
            <person name="Tank M."/>
            <person name="Hara E."/>
            <person name="Tamaki H."/>
            <person name="Takaichi S."/>
            <person name="Haruta S."/>
            <person name="Hanada S."/>
        </authorList>
    </citation>
    <scope>NUCLEOTIDE SEQUENCE [LARGE SCALE GENOMIC DNA]</scope>
    <source>
        <strain evidence="3">W35</strain>
    </source>
</reference>
<dbReference type="CDD" id="cd08948">
    <property type="entry name" value="5beta-POR_like_SDR_a"/>
    <property type="match status" value="1"/>
</dbReference>
<dbReference type="InterPro" id="IPR055222">
    <property type="entry name" value="PRISE-like_Rossmann-fold"/>
</dbReference>
<name>A0A480AR43_9BURK</name>
<protein>
    <recommendedName>
        <fullName evidence="1">PRISE-like Rossmann-fold domain-containing protein</fullName>
    </recommendedName>
</protein>
<evidence type="ECO:0000313" key="3">
    <source>
        <dbReference type="Proteomes" id="UP000301751"/>
    </source>
</evidence>
<comment type="caution">
    <text evidence="2">The sequence shown here is derived from an EMBL/GenBank/DDBJ whole genome shotgun (WGS) entry which is preliminary data.</text>
</comment>
<dbReference type="EMBL" id="BJCL01000003">
    <property type="protein sequence ID" value="GCL62767.1"/>
    <property type="molecule type" value="Genomic_DNA"/>
</dbReference>
<dbReference type="PANTHER" id="PTHR32487:SF0">
    <property type="entry name" value="3-OXO-DELTA(4,5)-STEROID 5-BETA-REDUCTASE"/>
    <property type="match status" value="1"/>
</dbReference>
<sequence length="374" mass="40543">MAADGNPAAAVTGGAQPRRKVLVVGALGMVGRAAMERFAGRANLRAVGLARRAADFAPDALWLRVDLRDAEATRAALAPHQDVTHLVYAALNEQPTLVKGWRSVDNMALNTRMLAHTLEALDGAPLQHVTLLQGTKAYGVHTGRPMRVPAREQDAVRDHVNFYFDQQDLVEAHAARAGFAWTAFRPQIVLGVAVGSAMNPVVALGAYAALCREQGLPLRYPGHPHLLTECTDARLIAEAIEWAWSAPQAHGEVFNIGNGDVILWATLFPRLAAHFGLPLAEAAPLRMAEVMTPLAPLWRQIAERERLRVADLDALVGLSWQYADATFAAQRPLAVPPIVSTIKLRQAGFASCIDTEECILQHLQAMQTQGYLPV</sequence>
<dbReference type="SUPFAM" id="SSF51735">
    <property type="entry name" value="NAD(P)-binding Rossmann-fold domains"/>
    <property type="match status" value="1"/>
</dbReference>
<feature type="domain" description="PRISE-like Rossmann-fold" evidence="1">
    <location>
        <begin position="107"/>
        <end position="278"/>
    </location>
</feature>
<keyword evidence="3" id="KW-1185">Reference proteome</keyword>
<dbReference type="Proteomes" id="UP000301751">
    <property type="component" value="Unassembled WGS sequence"/>
</dbReference>
<dbReference type="InterPro" id="IPR036291">
    <property type="entry name" value="NAD(P)-bd_dom_sf"/>
</dbReference>
<dbReference type="Pfam" id="PF22917">
    <property type="entry name" value="PRISE"/>
    <property type="match status" value="1"/>
</dbReference>
<dbReference type="PANTHER" id="PTHR32487">
    <property type="entry name" value="3-OXO-DELTA(4,5)-STEROID 5-BETA-REDUCTASE"/>
    <property type="match status" value="1"/>
</dbReference>